<evidence type="ECO:0000313" key="8">
    <source>
        <dbReference type="Proteomes" id="UP000700815"/>
    </source>
</evidence>
<dbReference type="PANTHER" id="PTHR36108:SF13">
    <property type="entry name" value="COLOSSIN-B-RELATED"/>
    <property type="match status" value="1"/>
</dbReference>
<feature type="compositionally biased region" description="Low complexity" evidence="4">
    <location>
        <begin position="786"/>
        <end position="797"/>
    </location>
</feature>
<evidence type="ECO:0000259" key="6">
    <source>
        <dbReference type="Pfam" id="PF17802"/>
    </source>
</evidence>
<feature type="domain" description="SpaA-like prealbumin fold" evidence="6">
    <location>
        <begin position="852"/>
        <end position="901"/>
    </location>
</feature>
<evidence type="ECO:0000256" key="5">
    <source>
        <dbReference type="SAM" id="SignalP"/>
    </source>
</evidence>
<feature type="signal peptide" evidence="5">
    <location>
        <begin position="1"/>
        <end position="30"/>
    </location>
</feature>
<evidence type="ECO:0000256" key="4">
    <source>
        <dbReference type="SAM" id="MobiDB-lite"/>
    </source>
</evidence>
<evidence type="ECO:0000256" key="3">
    <source>
        <dbReference type="ARBA" id="ARBA00022729"/>
    </source>
</evidence>
<keyword evidence="8" id="KW-1185">Reference proteome</keyword>
<dbReference type="Pfam" id="PF17802">
    <property type="entry name" value="SpaA"/>
    <property type="match status" value="3"/>
</dbReference>
<feature type="domain" description="SpaA-like prealbumin fold" evidence="6">
    <location>
        <begin position="935"/>
        <end position="1047"/>
    </location>
</feature>
<feature type="chain" id="PRO_5046937827" description="SpaA-like prealbumin fold domain-containing protein" evidence="5">
    <location>
        <begin position="31"/>
        <end position="1238"/>
    </location>
</feature>
<evidence type="ECO:0000313" key="7">
    <source>
        <dbReference type="EMBL" id="MBW3092013.1"/>
    </source>
</evidence>
<proteinExistence type="inferred from homology"/>
<protein>
    <recommendedName>
        <fullName evidence="6">SpaA-like prealbumin fold domain-containing protein</fullName>
    </recommendedName>
</protein>
<comment type="similarity">
    <text evidence="1">Belongs to the serine-aspartate repeat-containing protein (SDr) family.</text>
</comment>
<evidence type="ECO:0000256" key="2">
    <source>
        <dbReference type="ARBA" id="ARBA00022525"/>
    </source>
</evidence>
<reference evidence="7 8" key="1">
    <citation type="submission" date="2021-05" db="EMBL/GenBank/DDBJ databases">
        <title>Phylogenetic classification of ten novel species belonging to the genus Bifidobacterium comprising B. colchicus sp. nov., B. abeli sp. nov., B. bicoloris sp. nov., B. guerezis sp. nov., B. rosaliae sp. nov., B. santillanensis sp. nov., B. argentati sp. nov., B. amazzoni sp. nov., B. pluviali sp. nov., and B. pinnaculum sp. nov.</title>
        <authorList>
            <person name="Lugli G.A."/>
            <person name="Ruiz Garcia L."/>
            <person name="Margolles A."/>
            <person name="Ventura M."/>
        </authorList>
    </citation>
    <scope>NUCLEOTIDE SEQUENCE [LARGE SCALE GENOMIC DNA]</scope>
    <source>
        <strain evidence="7 8">82T10</strain>
    </source>
</reference>
<evidence type="ECO:0000256" key="1">
    <source>
        <dbReference type="ARBA" id="ARBA00007257"/>
    </source>
</evidence>
<dbReference type="Proteomes" id="UP000700815">
    <property type="component" value="Unassembled WGS sequence"/>
</dbReference>
<sequence length="1238" mass="128926">MTRFTRRCGKLVAALLAGGMILAMPATAVADPMPEETATPTVQADQMPEVQTQTAVAPGYDCANVTEWDALKACVEAGGAVTLTGMIAVPTSDGDGATLQVDDGKTVILKAGTNGGLTGKDANGASVARNTSVLHVAQGGALTIAGGTYEYLNATAGGTLAAVDGALTVTGGKFTGNTTTDSGGVFKASAGSTVTFGVEDGKDMPRFEGNTGATGGVIYTRGTLNVLSGLYKANISTAGGDTNGGGAIRITDGSLTVSGGTFTDNTAVGVGGAISTMNGSTTIKDGTFNSDTTNVGSKGNHAPKGGAIAMQGGTLKIEDGTFDRNRATANADYSGGGAIYATGTTTVVTGGLFTGNGQDPGTCSVAVNDNKHDNCYGGPHGGQAGGGAIYSINGSLTIQGSVTFKGNYAKARDFGSGGGAVWAQGKMWIRNSADVQATKPLFEGNWAAIDKPAGSYDKNITTMLTGPATTITAGGAGGAVFLMNESTAYITGGEYTNNASGYLGGAIYTEEHTTTYVGRAVAWLNTAGHFGGGLWFCPSGSSAASKGGNIALFDNTIDNKLDANTGNLPHENENKDLTSAGDDLAIMNPYHKSDNKDINSNTFQLMDTWFTGRDERAVDWYEDGSPTKFASGYQDTWLGGDGNRYNSVKTNAGDLNYPQRYKEGSTSNAKIKIPADHATTLCLYYTNGKRGNNTSADCQKDGYYQDNLGDPSLRNDKGFGNRGVALKAVVGNDTEKENAQNTAQILITGNGSRLSGGGFGSDGVVVFDSPYSMSWNKADANTGNQVTSSSSWKVSTTDAQLDDRDDGEEKSPYMASSMRPAQCQATTGTLPPNCWQDDGDGNWSVTVTDNDTTRDNDNTMGSISIDNLAPGTYTLQEAVPPTGYELNTTEYTFTIKAAGTDNTVPEQPKLSIRTGSDQLVGSDGRTIGDKPVTGALTWKKIDSATNAAIGGSVWKITDDNDNTVPGYESITDNTGNTGEDSYSGKDTDPIVGLFKITLDATGAKGLKAGSYKLVETQTPNGYWMPLTAEHPFTVANEYSKMTATWTETDMKNGEISNTPTSVSWTKVDAGSQTAIGGAEWKLVRIKTVDGTPISSDQPAWTVLDCGADNDGCTGKTDSKHPTDASLNRWADSDNTAGGFKLEKLEPGTYELTETKAPAGYVLRKATYKFTITKDQPEQSVKLQSNGTDVPGNRIGNSRAISFLPSTGGPTPRGWLTIGMTLLAGSLATTWWTRRREAR</sequence>
<accession>A0ABS6WD89</accession>
<feature type="region of interest" description="Disordered" evidence="4">
    <location>
        <begin position="779"/>
        <end position="820"/>
    </location>
</feature>
<dbReference type="InterPro" id="IPR041033">
    <property type="entry name" value="SpaA_PFL_dom_1"/>
</dbReference>
<dbReference type="PANTHER" id="PTHR36108">
    <property type="entry name" value="COLOSSIN-B-RELATED"/>
    <property type="match status" value="1"/>
</dbReference>
<organism evidence="7 8">
    <name type="scientific">Bifidobacterium miconis</name>
    <dbReference type="NCBI Taxonomy" id="2834435"/>
    <lineage>
        <taxon>Bacteria</taxon>
        <taxon>Bacillati</taxon>
        <taxon>Actinomycetota</taxon>
        <taxon>Actinomycetes</taxon>
        <taxon>Bifidobacteriales</taxon>
        <taxon>Bifidobacteriaceae</taxon>
        <taxon>Bifidobacterium</taxon>
    </lineage>
</organism>
<feature type="domain" description="SpaA-like prealbumin fold" evidence="6">
    <location>
        <begin position="1061"/>
        <end position="1183"/>
    </location>
</feature>
<gene>
    <name evidence="7" type="ORF">KIH79_03400</name>
</gene>
<dbReference type="RefSeq" id="WP_219058115.1">
    <property type="nucleotide sequence ID" value="NZ_JAHBBH010000006.1"/>
</dbReference>
<dbReference type="EMBL" id="JAHBBH010000006">
    <property type="protein sequence ID" value="MBW3092013.1"/>
    <property type="molecule type" value="Genomic_DNA"/>
</dbReference>
<comment type="caution">
    <text evidence="7">The sequence shown here is derived from an EMBL/GenBank/DDBJ whole genome shotgun (WGS) entry which is preliminary data.</text>
</comment>
<keyword evidence="2" id="KW-0964">Secreted</keyword>
<name>A0ABS6WD89_9BIFI</name>
<keyword evidence="3 5" id="KW-0732">Signal</keyword>